<name>A0AA42CLW3_9HYPH</name>
<dbReference type="InterPro" id="IPR011541">
    <property type="entry name" value="Ni/Co_transpt_high_affinity"/>
</dbReference>
<evidence type="ECO:0000256" key="1">
    <source>
        <dbReference type="ARBA" id="ARBA00004127"/>
    </source>
</evidence>
<keyword evidence="6 8" id="KW-1133">Transmembrane helix</keyword>
<evidence type="ECO:0000256" key="8">
    <source>
        <dbReference type="RuleBase" id="RU362101"/>
    </source>
</evidence>
<dbReference type="PANTHER" id="PTHR31611:SF0">
    <property type="entry name" value="HIGH-AFFINITY NICKEL TRANSPORT PROTEIN NIC1"/>
    <property type="match status" value="1"/>
</dbReference>
<dbReference type="AlphaFoldDB" id="A0AA42CLW3"/>
<evidence type="ECO:0000313" key="10">
    <source>
        <dbReference type="Proteomes" id="UP001165667"/>
    </source>
</evidence>
<feature type="transmembrane region" description="Helical" evidence="8">
    <location>
        <begin position="122"/>
        <end position="148"/>
    </location>
</feature>
<dbReference type="RefSeq" id="WP_282587254.1">
    <property type="nucleotide sequence ID" value="NZ_JAMOIM010000019.1"/>
</dbReference>
<dbReference type="GO" id="GO:0005886">
    <property type="term" value="C:plasma membrane"/>
    <property type="evidence" value="ECO:0007669"/>
    <property type="project" value="UniProtKB-SubCell"/>
</dbReference>
<evidence type="ECO:0000256" key="2">
    <source>
        <dbReference type="ARBA" id="ARBA00010892"/>
    </source>
</evidence>
<keyword evidence="3 8" id="KW-0813">Transport</keyword>
<sequence length="350" mass="38061">MRFWRVFDDEAVGVPGKVAAMYAILITANLGAWVWALVAFHRFPVLIGTAFVAYSFGLRHAFDADHIAAIDNVTRKLMQNGKKPISVGFFFSLGHSSIVVALTVTIAALTVTLQERFDAFRVVGGVIGTSISAFFLLIVAVANILILMSVYRTFRKVKNGGRLVEQDLDSMLAGGGLLARIFRPLFGVVRRSWHMYPLGLLFGLGFDTATEVGLLGISASQAAQGLSIWTILVFPALFTAGMSLLDATDSVLMLGAYNWAFVKPVRKLYYNMTITAVSVVVALLVGGIEALGMMVDRLQLQGGVWDIIGALNDNFGMIGYVIVAVFIVSWIVSMLVYRLKGYDDVEIASV</sequence>
<dbReference type="NCBIfam" id="TIGR00802">
    <property type="entry name" value="nico"/>
    <property type="match status" value="1"/>
</dbReference>
<feature type="transmembrane region" description="Helical" evidence="8">
    <location>
        <begin position="20"/>
        <end position="40"/>
    </location>
</feature>
<evidence type="ECO:0000256" key="4">
    <source>
        <dbReference type="ARBA" id="ARBA00022596"/>
    </source>
</evidence>
<dbReference type="GO" id="GO:0015099">
    <property type="term" value="F:nickel cation transmembrane transporter activity"/>
    <property type="evidence" value="ECO:0007669"/>
    <property type="project" value="UniProtKB-UniRule"/>
</dbReference>
<feature type="transmembrane region" description="Helical" evidence="8">
    <location>
        <begin position="268"/>
        <end position="295"/>
    </location>
</feature>
<reference evidence="9" key="1">
    <citation type="submission" date="2022-05" db="EMBL/GenBank/DDBJ databases">
        <authorList>
            <person name="Pankratov T."/>
        </authorList>
    </citation>
    <scope>NUCLEOTIDE SEQUENCE</scope>
    <source>
        <strain evidence="9">BP6-180914</strain>
    </source>
</reference>
<evidence type="ECO:0000313" key="9">
    <source>
        <dbReference type="EMBL" id="MCW6510876.1"/>
    </source>
</evidence>
<evidence type="ECO:0000256" key="6">
    <source>
        <dbReference type="ARBA" id="ARBA00022989"/>
    </source>
</evidence>
<evidence type="ECO:0000256" key="3">
    <source>
        <dbReference type="ARBA" id="ARBA00022448"/>
    </source>
</evidence>
<proteinExistence type="inferred from homology"/>
<evidence type="ECO:0000256" key="7">
    <source>
        <dbReference type="ARBA" id="ARBA00023136"/>
    </source>
</evidence>
<keyword evidence="4" id="KW-0533">Nickel</keyword>
<feature type="transmembrane region" description="Helical" evidence="8">
    <location>
        <begin position="226"/>
        <end position="247"/>
    </location>
</feature>
<protein>
    <recommendedName>
        <fullName evidence="8">Nickel/cobalt efflux system</fullName>
    </recommendedName>
</protein>
<organism evidence="9 10">
    <name type="scientific">Lichenifustis flavocetrariae</name>
    <dbReference type="NCBI Taxonomy" id="2949735"/>
    <lineage>
        <taxon>Bacteria</taxon>
        <taxon>Pseudomonadati</taxon>
        <taxon>Pseudomonadota</taxon>
        <taxon>Alphaproteobacteria</taxon>
        <taxon>Hyphomicrobiales</taxon>
        <taxon>Lichenihabitantaceae</taxon>
        <taxon>Lichenifustis</taxon>
    </lineage>
</organism>
<dbReference type="EMBL" id="JAMOIM010000019">
    <property type="protein sequence ID" value="MCW6510876.1"/>
    <property type="molecule type" value="Genomic_DNA"/>
</dbReference>
<dbReference type="GO" id="GO:0012505">
    <property type="term" value="C:endomembrane system"/>
    <property type="evidence" value="ECO:0007669"/>
    <property type="project" value="UniProtKB-SubCell"/>
</dbReference>
<keyword evidence="7 8" id="KW-0472">Membrane</keyword>
<evidence type="ECO:0000256" key="5">
    <source>
        <dbReference type="ARBA" id="ARBA00022692"/>
    </source>
</evidence>
<comment type="caution">
    <text evidence="9">The sequence shown here is derived from an EMBL/GenBank/DDBJ whole genome shotgun (WGS) entry which is preliminary data.</text>
</comment>
<comment type="subcellular location">
    <subcellularLocation>
        <location evidence="8">Cell membrane</location>
        <topology evidence="8">Multi-pass membrane protein</topology>
    </subcellularLocation>
    <subcellularLocation>
        <location evidence="1">Endomembrane system</location>
        <topology evidence="1">Multi-pass membrane protein</topology>
    </subcellularLocation>
</comment>
<keyword evidence="5 8" id="KW-0812">Transmembrane</keyword>
<feature type="transmembrane region" description="Helical" evidence="8">
    <location>
        <begin position="198"/>
        <end position="220"/>
    </location>
</feature>
<gene>
    <name evidence="9" type="ORF">M8523_22980</name>
</gene>
<feature type="transmembrane region" description="Helical" evidence="8">
    <location>
        <begin position="315"/>
        <end position="337"/>
    </location>
</feature>
<accession>A0AA42CLW3</accession>
<comment type="similarity">
    <text evidence="2 8">Belongs to the NiCoT transporter (TC 2.A.52) family.</text>
</comment>
<dbReference type="InterPro" id="IPR004688">
    <property type="entry name" value="Ni/Co_transpt"/>
</dbReference>
<keyword evidence="10" id="KW-1185">Reference proteome</keyword>
<dbReference type="Proteomes" id="UP001165667">
    <property type="component" value="Unassembled WGS sequence"/>
</dbReference>
<dbReference type="Pfam" id="PF03824">
    <property type="entry name" value="NicO"/>
    <property type="match status" value="1"/>
</dbReference>
<feature type="transmembrane region" description="Helical" evidence="8">
    <location>
        <begin position="85"/>
        <end position="110"/>
    </location>
</feature>
<dbReference type="PANTHER" id="PTHR31611">
    <property type="entry name" value="HIGH-AFFINITY NICKEL TRANSPORT PROTEIN NIC1"/>
    <property type="match status" value="1"/>
</dbReference>